<sequence>MIMNIRPFINSILNEMYEYVIVEGIRYQLNHTDFTASIINSRQTPGNVLIPRCIMHNSQDYIITSLKESPFMYNRHIKSLQFSPNSGVRSMEKYSLSSTSLASITFPASFEKLEKWAFNNYNIKEALIAPGNPNYKSISNAMIIGKSDPKSDIFDSLFFVNRNVQTFSVPFYISYIKRYCFSYCSKLETIEFPDNSQLLLIEKNAFSSSSVKKMNLPSSARLEEGWCNITNSLTSILIGPDNEYYKYYDDNKKIILGKNLENGEFDELVFGSRDLREVTIPNYVRRICSSAFSYCELLERVEIPDDSELISIGKSAFENTSISDISIPVHVRKIDDSAFISCYDLFKIVFDTNSELEFIGKYVFSDTAIFTIIIPKHVKKIGKFAFQLCENVFFCDDSEIEILDSYSFFSSQISEITIPRSVKVIGENCFNSCNSLKYIWFQQDSQLELIEKNAFSQTIIESITIPKHVKKIGKNAFFRCSELKVINFEEGSELQSIGKGIFHGNNIEKFEFPENLTDLQKGWCFGNNTLSTIIVSPGNKKFIMINKTILVAKNDENSESYDTLMFVNKLIEEVTIPSFIKYINPYAFEGTTVLLRIEFPEDSQLLSIGENAFNFSALETVKIPKNVNRLESGWCNSTDCLVNVSISPENKNFIFLPDQNKVMVGKSNSEQDNFDVIMFACRDIEKVIIPNYIKHIDSFAFFECYNLKSVEFSEDSQLQSVGDSCFSSTSIQRITFPKKIESSGALTFCSNHLLFSFEALADTFSFGKEVFNKTVHLKIVSLPNAQRVHNTSEMYKYNSKIDFSFFVFPNAVID</sequence>
<evidence type="ECO:0000313" key="2">
    <source>
        <dbReference type="Proteomes" id="UP001470230"/>
    </source>
</evidence>
<dbReference type="SUPFAM" id="SSF52058">
    <property type="entry name" value="L domain-like"/>
    <property type="match status" value="2"/>
</dbReference>
<dbReference type="Proteomes" id="UP001470230">
    <property type="component" value="Unassembled WGS sequence"/>
</dbReference>
<dbReference type="Gene3D" id="3.80.10.10">
    <property type="entry name" value="Ribonuclease Inhibitor"/>
    <property type="match status" value="5"/>
</dbReference>
<dbReference type="PANTHER" id="PTHR45661">
    <property type="entry name" value="SURFACE ANTIGEN"/>
    <property type="match status" value="1"/>
</dbReference>
<dbReference type="EMBL" id="JAPFFF010000005">
    <property type="protein sequence ID" value="KAK8889654.1"/>
    <property type="molecule type" value="Genomic_DNA"/>
</dbReference>
<keyword evidence="2" id="KW-1185">Reference proteome</keyword>
<dbReference type="InterPro" id="IPR032675">
    <property type="entry name" value="LRR_dom_sf"/>
</dbReference>
<dbReference type="Pfam" id="PF13306">
    <property type="entry name" value="LRR_5"/>
    <property type="match status" value="6"/>
</dbReference>
<dbReference type="InterPro" id="IPR053139">
    <property type="entry name" value="Surface_bspA-like"/>
</dbReference>
<reference evidence="1 2" key="1">
    <citation type="submission" date="2024-04" db="EMBL/GenBank/DDBJ databases">
        <title>Tritrichomonas musculus Genome.</title>
        <authorList>
            <person name="Alves-Ferreira E."/>
            <person name="Grigg M."/>
            <person name="Lorenzi H."/>
            <person name="Galac M."/>
        </authorList>
    </citation>
    <scope>NUCLEOTIDE SEQUENCE [LARGE SCALE GENOMIC DNA]</scope>
    <source>
        <strain evidence="1 2">EAF2021</strain>
    </source>
</reference>
<organism evidence="1 2">
    <name type="scientific">Tritrichomonas musculus</name>
    <dbReference type="NCBI Taxonomy" id="1915356"/>
    <lineage>
        <taxon>Eukaryota</taxon>
        <taxon>Metamonada</taxon>
        <taxon>Parabasalia</taxon>
        <taxon>Tritrichomonadida</taxon>
        <taxon>Tritrichomonadidae</taxon>
        <taxon>Tritrichomonas</taxon>
    </lineage>
</organism>
<evidence type="ECO:0008006" key="3">
    <source>
        <dbReference type="Google" id="ProtNLM"/>
    </source>
</evidence>
<name>A0ABR2KF08_9EUKA</name>
<comment type="caution">
    <text evidence="1">The sequence shown here is derived from an EMBL/GenBank/DDBJ whole genome shotgun (WGS) entry which is preliminary data.</text>
</comment>
<dbReference type="InterPro" id="IPR026906">
    <property type="entry name" value="LRR_5"/>
</dbReference>
<protein>
    <recommendedName>
        <fullName evidence="3">Surface antigen BspA-like</fullName>
    </recommendedName>
</protein>
<accession>A0ABR2KF08</accession>
<gene>
    <name evidence="1" type="ORF">M9Y10_034407</name>
</gene>
<evidence type="ECO:0000313" key="1">
    <source>
        <dbReference type="EMBL" id="KAK8889654.1"/>
    </source>
</evidence>
<proteinExistence type="predicted"/>
<dbReference type="PANTHER" id="PTHR45661:SF3">
    <property type="entry name" value="IG-LIKE DOMAIN-CONTAINING PROTEIN"/>
    <property type="match status" value="1"/>
</dbReference>